<accession>A0A6U6KSE1</accession>
<dbReference type="EMBL" id="HBGW01025917">
    <property type="protein sequence ID" value="CAD9543098.1"/>
    <property type="molecule type" value="Transcribed_RNA"/>
</dbReference>
<gene>
    <name evidence="1" type="ORF">BRAN1462_LOCUS16473</name>
</gene>
<dbReference type="AlphaFoldDB" id="A0A6U6KSE1"/>
<reference evidence="1" key="1">
    <citation type="submission" date="2021-01" db="EMBL/GenBank/DDBJ databases">
        <authorList>
            <person name="Corre E."/>
            <person name="Pelletier E."/>
            <person name="Niang G."/>
            <person name="Scheremetjew M."/>
            <person name="Finn R."/>
            <person name="Kale V."/>
            <person name="Holt S."/>
            <person name="Cochrane G."/>
            <person name="Meng A."/>
            <person name="Brown T."/>
            <person name="Cohen L."/>
        </authorList>
    </citation>
    <scope>NUCLEOTIDE SEQUENCE</scope>
    <source>
        <strain evidence="1">RCC3387</strain>
    </source>
</reference>
<protein>
    <recommendedName>
        <fullName evidence="2">F-box domain-containing protein</fullName>
    </recommendedName>
</protein>
<evidence type="ECO:0000313" key="1">
    <source>
        <dbReference type="EMBL" id="CAD9543098.1"/>
    </source>
</evidence>
<evidence type="ECO:0008006" key="2">
    <source>
        <dbReference type="Google" id="ProtNLM"/>
    </source>
</evidence>
<organism evidence="1">
    <name type="scientific">Zooxanthella nutricula</name>
    <dbReference type="NCBI Taxonomy" id="1333877"/>
    <lineage>
        <taxon>Eukaryota</taxon>
        <taxon>Sar</taxon>
        <taxon>Alveolata</taxon>
        <taxon>Dinophyceae</taxon>
        <taxon>Peridiniales</taxon>
        <taxon>Peridiniales incertae sedis</taxon>
        <taxon>Zooxanthella</taxon>
    </lineage>
</organism>
<name>A0A6U6KSE1_9DINO</name>
<sequence>MSLDMWRARALSAERANVALIERVAALEAEARPHRHDPGVQMAPVRRRHTRKRPARCVDAMHRSLDACCSDLSVFMEVAAVATLRCVSKEVHAALVTARPSGIGRIRLGSFQDRGRRVQDLLHFLRRVRHPDVMVELEKGVDVAGFPTRGFDLKGYAPAFGDEYDLPHMQRFIFAHNGSAFPREKEFPRRAVLEVVMKMSNLRKFGLCCLSVPEELFTSLAAHCPHLEAIGMAKCVGNRDRPVKVCGSAFAGFTALRFLQMDFHTYGGHMAWSVPSSVDVIFGSVLDRLEVLSLKGNWGSRITFIDYMSVLARSPRPSKLRRLTITVPLDGAGPMMQTFGRSRGIKVELAPA</sequence>
<proteinExistence type="predicted"/>